<dbReference type="GO" id="GO:0008483">
    <property type="term" value="F:transaminase activity"/>
    <property type="evidence" value="ECO:0007669"/>
    <property type="project" value="UniProtKB-KW"/>
</dbReference>
<dbReference type="InterPro" id="IPR015421">
    <property type="entry name" value="PyrdxlP-dep_Trfase_major"/>
</dbReference>
<dbReference type="PROSITE" id="PS00600">
    <property type="entry name" value="AA_TRANSFER_CLASS_3"/>
    <property type="match status" value="1"/>
</dbReference>
<keyword evidence="5" id="KW-0808">Transferase</keyword>
<protein>
    <submittedName>
        <fullName evidence="5">Aspartate aminotransferase family protein</fullName>
    </submittedName>
</protein>
<dbReference type="Pfam" id="PF00202">
    <property type="entry name" value="Aminotran_3"/>
    <property type="match status" value="1"/>
</dbReference>
<comment type="cofactor">
    <cofactor evidence="1">
        <name>pyridoxal 5'-phosphate</name>
        <dbReference type="ChEBI" id="CHEBI:597326"/>
    </cofactor>
</comment>
<dbReference type="AlphaFoldDB" id="A0A419F609"/>
<dbReference type="PANTHER" id="PTHR43094">
    <property type="entry name" value="AMINOTRANSFERASE"/>
    <property type="match status" value="1"/>
</dbReference>
<dbReference type="Gene3D" id="3.90.1150.10">
    <property type="entry name" value="Aspartate Aminotransferase, domain 1"/>
    <property type="match status" value="1"/>
</dbReference>
<name>A0A419F609_9BACT</name>
<dbReference type="Gene3D" id="3.40.640.10">
    <property type="entry name" value="Type I PLP-dependent aspartate aminotransferase-like (Major domain)"/>
    <property type="match status" value="1"/>
</dbReference>
<evidence type="ECO:0000256" key="1">
    <source>
        <dbReference type="ARBA" id="ARBA00001933"/>
    </source>
</evidence>
<keyword evidence="5" id="KW-0032">Aminotransferase</keyword>
<reference evidence="5 6" key="1">
    <citation type="journal article" date="2017" name="ISME J.">
        <title>Energy and carbon metabolisms in a deep terrestrial subsurface fluid microbial community.</title>
        <authorList>
            <person name="Momper L."/>
            <person name="Jungbluth S.P."/>
            <person name="Lee M.D."/>
            <person name="Amend J.P."/>
        </authorList>
    </citation>
    <scope>NUCLEOTIDE SEQUENCE [LARGE SCALE GENOMIC DNA]</scope>
    <source>
        <strain evidence="5">SURF_17</strain>
    </source>
</reference>
<proteinExistence type="inferred from homology"/>
<comment type="caution">
    <text evidence="5">The sequence shown here is derived from an EMBL/GenBank/DDBJ whole genome shotgun (WGS) entry which is preliminary data.</text>
</comment>
<gene>
    <name evidence="5" type="ORF">C4532_03605</name>
</gene>
<dbReference type="PANTHER" id="PTHR43094:SF1">
    <property type="entry name" value="AMINOTRANSFERASE CLASS-III"/>
    <property type="match status" value="1"/>
</dbReference>
<dbReference type="InterPro" id="IPR049704">
    <property type="entry name" value="Aminotrans_3_PPA_site"/>
</dbReference>
<dbReference type="InterPro" id="IPR005814">
    <property type="entry name" value="Aminotrans_3"/>
</dbReference>
<dbReference type="EMBL" id="QZKI01000022">
    <property type="protein sequence ID" value="RJP73920.1"/>
    <property type="molecule type" value="Genomic_DNA"/>
</dbReference>
<evidence type="ECO:0000313" key="6">
    <source>
        <dbReference type="Proteomes" id="UP000285961"/>
    </source>
</evidence>
<dbReference type="Proteomes" id="UP000285961">
    <property type="component" value="Unassembled WGS sequence"/>
</dbReference>
<comment type="similarity">
    <text evidence="2 4">Belongs to the class-III pyridoxal-phosphate-dependent aminotransferase family.</text>
</comment>
<organism evidence="5 6">
    <name type="scientific">Candidatus Abyssobacteria bacterium SURF_17</name>
    <dbReference type="NCBI Taxonomy" id="2093361"/>
    <lineage>
        <taxon>Bacteria</taxon>
        <taxon>Pseudomonadati</taxon>
        <taxon>Candidatus Hydrogenedentota</taxon>
        <taxon>Candidatus Abyssobacteria</taxon>
    </lineage>
</organism>
<dbReference type="GO" id="GO:0030170">
    <property type="term" value="F:pyridoxal phosphate binding"/>
    <property type="evidence" value="ECO:0007669"/>
    <property type="project" value="InterPro"/>
</dbReference>
<dbReference type="InterPro" id="IPR015422">
    <property type="entry name" value="PyrdxlP-dep_Trfase_small"/>
</dbReference>
<evidence type="ECO:0000313" key="5">
    <source>
        <dbReference type="EMBL" id="RJP73920.1"/>
    </source>
</evidence>
<evidence type="ECO:0000256" key="4">
    <source>
        <dbReference type="RuleBase" id="RU003560"/>
    </source>
</evidence>
<dbReference type="InterPro" id="IPR015424">
    <property type="entry name" value="PyrdxlP-dep_Trfase"/>
</dbReference>
<accession>A0A419F609</accession>
<dbReference type="CDD" id="cd00610">
    <property type="entry name" value="OAT_like"/>
    <property type="match status" value="1"/>
</dbReference>
<dbReference type="SUPFAM" id="SSF53383">
    <property type="entry name" value="PLP-dependent transferases"/>
    <property type="match status" value="1"/>
</dbReference>
<sequence length="448" mass="50506">MEMQDIVDNMFIKHPHVPPILITKAEGVYLHDNYGRKLLDFSGGPMAVNIGHGRKEVAKAAQKQLEEVSYILPVFASEARIELVKRIKKLMPKDLNRIYFCSGGSEANEAAIKFSRQYHVVAGRTSKYKVVSRKLSYHGMTFATLSVGDVKPRMRDFTPMLWNNPKIEACYCYRCPFDKEYPNCDIDCALALEKKILAEGPDTVAAFIAEPIVASASGGTVPPPEYYPIIRETCTKHNVVFIADEVVTGFGRTGRNMGMDHFGVVPDIATFAKGVGSAYAPLAGMAVHSELVELFENNEVEFQHLYTFSAHPLSCAVGNEVQKIIEKEKLIARAEQMGNYLHESLLQLMSLPMVGDVRGKGLLWAIEFVKDKKTKEPFPKEKKVKMDIIMQCMMKGVFFYPGYYEDEQGRGDHIMMAPPFIITEKQIDEAMRVLRETLEESQERYFSA</sequence>
<keyword evidence="3 4" id="KW-0663">Pyridoxal phosphate</keyword>
<dbReference type="PIRSF" id="PIRSF000521">
    <property type="entry name" value="Transaminase_4ab_Lys_Orn"/>
    <property type="match status" value="1"/>
</dbReference>
<evidence type="ECO:0000256" key="3">
    <source>
        <dbReference type="ARBA" id="ARBA00022898"/>
    </source>
</evidence>
<evidence type="ECO:0000256" key="2">
    <source>
        <dbReference type="ARBA" id="ARBA00008954"/>
    </source>
</evidence>